<proteinExistence type="predicted"/>
<sequence length="287" mass="32699">MTVELIITTLGMIVFTHAAYNIVTHLLLSVYDSHTHNDRRINTFCSTVVLAVFTITIHLNSRLSADIKHSVELLCLIIYIMYIALGFYWLLKKKNHEIQSMFDSITDNSEILQKEEAIEIQEQYFLSKVNWLISLYADNSKCLFHSDECIQTISNSIKDKEITKAAKLLSKHLDLLLLDKFSDEYRPMIEALGSFGATHNQDELKLRVADSEVVAYFNNEKKIALNCLMTPKTEFIHNDIQLLIDTQDSTPAPSIATPMVDLYLYKTANGMEPSYRPVLLNQSGIGN</sequence>
<evidence type="ECO:0000313" key="3">
    <source>
        <dbReference type="Proteomes" id="UP000092018"/>
    </source>
</evidence>
<keyword evidence="1" id="KW-0812">Transmembrane</keyword>
<keyword evidence="1" id="KW-1133">Transmembrane helix</keyword>
<gene>
    <name evidence="2" type="ORF">A6E01_20735</name>
</gene>
<evidence type="ECO:0000256" key="1">
    <source>
        <dbReference type="SAM" id="Phobius"/>
    </source>
</evidence>
<dbReference type="AlphaFoldDB" id="A0AAN0XZS9"/>
<keyword evidence="2" id="KW-0614">Plasmid</keyword>
<keyword evidence="1" id="KW-0472">Membrane</keyword>
<dbReference type="RefSeq" id="WP_065211399.1">
    <property type="nucleotide sequence ID" value="NZ_CP016179.1"/>
</dbReference>
<accession>A0AAN0XZS9</accession>
<dbReference type="KEGG" id="vbr:A6E01_20735"/>
<organism evidence="2 3">
    <name type="scientific">Vibrio breoganii</name>
    <dbReference type="NCBI Taxonomy" id="553239"/>
    <lineage>
        <taxon>Bacteria</taxon>
        <taxon>Pseudomonadati</taxon>
        <taxon>Pseudomonadota</taxon>
        <taxon>Gammaproteobacteria</taxon>
        <taxon>Vibrionales</taxon>
        <taxon>Vibrionaceae</taxon>
        <taxon>Vibrio</taxon>
    </lineage>
</organism>
<name>A0AAN0XZS9_9VIBR</name>
<reference evidence="2 3" key="1">
    <citation type="submission" date="2016-06" db="EMBL/GenBank/DDBJ databases">
        <title>Adaptive Radiation by Waves of Gene Transfer Leads to Fine-Scale Resource Partitioning in Marine Microbes.</title>
        <authorList>
            <person name="Hehemann J.-H."/>
            <person name="Arevalo P."/>
            <person name="Datta M.S."/>
            <person name="Yu X."/>
            <person name="Corzett C."/>
            <person name="Henschel A."/>
            <person name="Preheim S.P."/>
            <person name="Timberlake S."/>
            <person name="Alm E.J."/>
            <person name="Polz M.F."/>
        </authorList>
    </citation>
    <scope>NUCLEOTIDE SEQUENCE [LARGE SCALE GENOMIC DNA]</scope>
    <source>
        <strain evidence="2 3">FF50</strain>
        <plasmid evidence="2 3">unnamed1</plasmid>
    </source>
</reference>
<feature type="transmembrane region" description="Helical" evidence="1">
    <location>
        <begin position="40"/>
        <end position="59"/>
    </location>
</feature>
<feature type="transmembrane region" description="Helical" evidence="1">
    <location>
        <begin position="6"/>
        <end position="28"/>
    </location>
</feature>
<protein>
    <submittedName>
        <fullName evidence="2">Uncharacterized protein</fullName>
    </submittedName>
</protein>
<geneLocation type="plasmid" evidence="2 3">
    <name>unnamed1</name>
</geneLocation>
<feature type="transmembrane region" description="Helical" evidence="1">
    <location>
        <begin position="71"/>
        <end position="91"/>
    </location>
</feature>
<dbReference type="EMBL" id="CP016179">
    <property type="protein sequence ID" value="ANO35640.1"/>
    <property type="molecule type" value="Genomic_DNA"/>
</dbReference>
<evidence type="ECO:0000313" key="2">
    <source>
        <dbReference type="EMBL" id="ANO35640.1"/>
    </source>
</evidence>
<dbReference type="Proteomes" id="UP000092018">
    <property type="component" value="Plasmid unnamed1"/>
</dbReference>